<dbReference type="RefSeq" id="WP_145075876.1">
    <property type="nucleotide sequence ID" value="NZ_CP036425.1"/>
</dbReference>
<sequence>MITVTRLNGKKLVVNAELIRTVEENPDTTIKLINGDHIIVKEPMHRVVELTVEYGRSLRRLLPPS</sequence>
<dbReference type="EMBL" id="CP036425">
    <property type="protein sequence ID" value="QDU33175.1"/>
    <property type="molecule type" value="Genomic_DNA"/>
</dbReference>
<evidence type="ECO:0000313" key="2">
    <source>
        <dbReference type="Proteomes" id="UP000317369"/>
    </source>
</evidence>
<gene>
    <name evidence="1" type="ORF">KS4_12200</name>
</gene>
<keyword evidence="2" id="KW-1185">Reference proteome</keyword>
<keyword evidence="1" id="KW-0969">Cilium</keyword>
<protein>
    <submittedName>
        <fullName evidence="1">Flagellar protein (FlbD)</fullName>
    </submittedName>
</protein>
<dbReference type="OrthoDB" id="9799862at2"/>
<organism evidence="1 2">
    <name type="scientific">Poriferisphaera corsica</name>
    <dbReference type="NCBI Taxonomy" id="2528020"/>
    <lineage>
        <taxon>Bacteria</taxon>
        <taxon>Pseudomonadati</taxon>
        <taxon>Planctomycetota</taxon>
        <taxon>Phycisphaerae</taxon>
        <taxon>Phycisphaerales</taxon>
        <taxon>Phycisphaeraceae</taxon>
        <taxon>Poriferisphaera</taxon>
    </lineage>
</organism>
<reference evidence="1 2" key="1">
    <citation type="submission" date="2019-02" db="EMBL/GenBank/DDBJ databases">
        <title>Deep-cultivation of Planctomycetes and their phenomic and genomic characterization uncovers novel biology.</title>
        <authorList>
            <person name="Wiegand S."/>
            <person name="Jogler M."/>
            <person name="Boedeker C."/>
            <person name="Pinto D."/>
            <person name="Vollmers J."/>
            <person name="Rivas-Marin E."/>
            <person name="Kohn T."/>
            <person name="Peeters S.H."/>
            <person name="Heuer A."/>
            <person name="Rast P."/>
            <person name="Oberbeckmann S."/>
            <person name="Bunk B."/>
            <person name="Jeske O."/>
            <person name="Meyerdierks A."/>
            <person name="Storesund J.E."/>
            <person name="Kallscheuer N."/>
            <person name="Luecker S."/>
            <person name="Lage O.M."/>
            <person name="Pohl T."/>
            <person name="Merkel B.J."/>
            <person name="Hornburger P."/>
            <person name="Mueller R.-W."/>
            <person name="Bruemmer F."/>
            <person name="Labrenz M."/>
            <person name="Spormann A.M."/>
            <person name="Op den Camp H."/>
            <person name="Overmann J."/>
            <person name="Amann R."/>
            <person name="Jetten M.S.M."/>
            <person name="Mascher T."/>
            <person name="Medema M.H."/>
            <person name="Devos D.P."/>
            <person name="Kaster A.-K."/>
            <person name="Ovreas L."/>
            <person name="Rohde M."/>
            <person name="Galperin M.Y."/>
            <person name="Jogler C."/>
        </authorList>
    </citation>
    <scope>NUCLEOTIDE SEQUENCE [LARGE SCALE GENOMIC DNA]</scope>
    <source>
        <strain evidence="1 2">KS4</strain>
    </source>
</reference>
<dbReference type="Proteomes" id="UP000317369">
    <property type="component" value="Chromosome"/>
</dbReference>
<proteinExistence type="predicted"/>
<keyword evidence="1" id="KW-0282">Flagellum</keyword>
<dbReference type="Pfam" id="PF06289">
    <property type="entry name" value="FlbD"/>
    <property type="match status" value="1"/>
</dbReference>
<dbReference type="PANTHER" id="PTHR39185">
    <property type="entry name" value="SWARMING MOTILITY PROTEIN SWRD"/>
    <property type="match status" value="1"/>
</dbReference>
<name>A0A517YSH0_9BACT</name>
<dbReference type="KEGG" id="pcor:KS4_12200"/>
<accession>A0A517YSH0</accession>
<dbReference type="AlphaFoldDB" id="A0A517YSH0"/>
<dbReference type="PANTHER" id="PTHR39185:SF1">
    <property type="entry name" value="SWARMING MOTILITY PROTEIN SWRD"/>
    <property type="match status" value="1"/>
</dbReference>
<keyword evidence="1" id="KW-0966">Cell projection</keyword>
<evidence type="ECO:0000313" key="1">
    <source>
        <dbReference type="EMBL" id="QDU33175.1"/>
    </source>
</evidence>
<dbReference type="InterPro" id="IPR009384">
    <property type="entry name" value="SwrD-like"/>
</dbReference>